<dbReference type="InterPro" id="IPR033138">
    <property type="entry name" value="Cu_oxidase_CS"/>
</dbReference>
<keyword evidence="3" id="KW-0472">Membrane</keyword>
<dbReference type="InterPro" id="IPR011707">
    <property type="entry name" value="Cu-oxidase-like_N"/>
</dbReference>
<feature type="transmembrane region" description="Helical" evidence="3">
    <location>
        <begin position="12"/>
        <end position="33"/>
    </location>
</feature>
<comment type="caution">
    <text evidence="5">The sequence shown here is derived from an EMBL/GenBank/DDBJ whole genome shotgun (WGS) entry which is preliminary data.</text>
</comment>
<reference evidence="5 6" key="1">
    <citation type="submission" date="2020-07" db="EMBL/GenBank/DDBJ databases">
        <title>Sequencing the genomes of 1000 actinobacteria strains.</title>
        <authorList>
            <person name="Klenk H.-P."/>
        </authorList>
    </citation>
    <scope>NUCLEOTIDE SEQUENCE [LARGE SCALE GENOMIC DNA]</scope>
    <source>
        <strain evidence="5 6">DSM 19082</strain>
    </source>
</reference>
<dbReference type="Gene3D" id="2.60.40.420">
    <property type="entry name" value="Cupredoxins - blue copper proteins"/>
    <property type="match status" value="4"/>
</dbReference>
<evidence type="ECO:0000256" key="2">
    <source>
        <dbReference type="SAM" id="MobiDB-lite"/>
    </source>
</evidence>
<feature type="compositionally biased region" description="Polar residues" evidence="2">
    <location>
        <begin position="513"/>
        <end position="524"/>
    </location>
</feature>
<accession>A0A852RJ01</accession>
<dbReference type="InterPro" id="IPR008972">
    <property type="entry name" value="Cupredoxin"/>
</dbReference>
<proteinExistence type="predicted"/>
<evidence type="ECO:0000259" key="4">
    <source>
        <dbReference type="Pfam" id="PF07732"/>
    </source>
</evidence>
<gene>
    <name evidence="5" type="ORF">BJ958_002174</name>
</gene>
<feature type="region of interest" description="Disordered" evidence="2">
    <location>
        <begin position="1165"/>
        <end position="1201"/>
    </location>
</feature>
<feature type="transmembrane region" description="Helical" evidence="3">
    <location>
        <begin position="147"/>
        <end position="168"/>
    </location>
</feature>
<keyword evidence="3" id="KW-0812">Transmembrane</keyword>
<feature type="domain" description="Plastocyanin-like" evidence="4">
    <location>
        <begin position="242"/>
        <end position="337"/>
    </location>
</feature>
<feature type="region of interest" description="Disordered" evidence="2">
    <location>
        <begin position="509"/>
        <end position="529"/>
    </location>
</feature>
<dbReference type="Pfam" id="PF07732">
    <property type="entry name" value="Cu-oxidase_3"/>
    <property type="match status" value="1"/>
</dbReference>
<keyword evidence="6" id="KW-1185">Reference proteome</keyword>
<evidence type="ECO:0000256" key="1">
    <source>
        <dbReference type="ARBA" id="ARBA00022723"/>
    </source>
</evidence>
<keyword evidence="3" id="KW-1133">Transmembrane helix</keyword>
<protein>
    <submittedName>
        <fullName evidence="5">FtsP/CotA-like multicopper oxidase with cupredoxin domain</fullName>
    </submittedName>
</protein>
<feature type="transmembrane region" description="Helical" evidence="3">
    <location>
        <begin position="106"/>
        <end position="127"/>
    </location>
</feature>
<dbReference type="EMBL" id="JACCBF010000001">
    <property type="protein sequence ID" value="NYD30628.1"/>
    <property type="molecule type" value="Genomic_DNA"/>
</dbReference>
<dbReference type="GO" id="GO:0005507">
    <property type="term" value="F:copper ion binding"/>
    <property type="evidence" value="ECO:0007669"/>
    <property type="project" value="InterPro"/>
</dbReference>
<dbReference type="PROSITE" id="PS00080">
    <property type="entry name" value="MULTICOPPER_OXIDASE2"/>
    <property type="match status" value="1"/>
</dbReference>
<evidence type="ECO:0000256" key="3">
    <source>
        <dbReference type="SAM" id="Phobius"/>
    </source>
</evidence>
<evidence type="ECO:0000313" key="5">
    <source>
        <dbReference type="EMBL" id="NYD30628.1"/>
    </source>
</evidence>
<keyword evidence="1" id="KW-0479">Metal-binding</keyword>
<sequence length="1530" mass="161290">MSRTVRTDQVGGALAADLLVGLLCSVAGSAWLVLLEPGRHAGHGATDDPAGALVQLGAMVGFALVPAVAVVVVLLSARRPVLLVAPAAALAVATGAQLHASSAGATPSVTGLLGDTAMLLAVLLPLLALCRRARSAVGTLSPRRMRAFVAVATGAVTLLTTAALTSVAPAASAAPGCLAGGPTDASFDVTAIDVDIPVNRFGDHDPQGTMYALTSAIPAIRQQEQSQQVSIGLRDDPIQPLVIRANEGDCVAITFTNQTSRGSVGMHIDGLEFAVDSSGDQVGSNPSSAAGPGDTVTYRYAVPDDARAEGGHHIHPGPGMRAAVDHGLFGSLVVEPPGSTYWDASEPGKPLLSGWEAIIKPAGIDVPCDIGSHEPTCAFREAALLHHEIGNDNEQLTAKDGSLVPLVDNTTGSYRPGSFAMNYRSESFRNRLLAFPKEKSHAYSSYTFGEPSTPMMRGYLADPTKIRLMHAGAEKFHIFHLHGGGDRWRFNPVSDPSYYYADTGLRKDPATDLSPSQRLDSQSVGPGESYNLELEGGAGGVQQSAGDFLYHCHIAKHYVSGMWALWRVYDTLQPDLVPLPDRLAPPAPVDSSGLIGRTYGGTRITANNLDSWIRPQLPPSGIPANNQDATVMDWKIAGTTARPVYLGAPADPTDFVESPHQVAGQPNLLLIDRDRIVGNRPTILFNPRNGRPAYPLLRTHIGGRPPFTGNGHTGAPYLGNNAGQAGTGTDPWARRTDGLCPAGRTTRTYNVVAVAKPIRRTPTFVDPDGKVFVLAKDKTALLADPEAGEPLAIRANQGDCVALTLNSEIPDSAVFDGFSKVSMHIHHVQFDIQGSDGVSAGFAYEHSVRPYNQVEPTLSKNALKGASTISLTSVAGLSGLDANNKVVGRWIAIGQGTEGIEIRQVKSVNTNLRTVTLTAALGKAHAAGEFAGTEFMQNRWYPDVLLDNVFWHDHVDGIHGWGHGLVGQIIVEPKGSTWTDPVTGQPVDSGALVDIHTTNPLAPGLVEGSFRELALWTINDNDRSDFSTLNLRANPLVDRPDKAHQFSSWTYGDPLTPLPRLYPDDPLVVRAISISPTLDTLHFLGTTTVLEPRQSAGGQPNGSLVDAVHGGISERFTLVLNGRPDAMRLQPGDYLYANGMEERTQQGAWGIVRVLPGLVGNLKPLPGVSTPSTTYTEPTSTGGPPPDAPPGNPCPAGAPARSFDLSAVDRSTTFNGARTAYVPTVDANAIIQRIKQPEPLVMHVVAGECVTVTLRNRLVTPVGFSVGKLDREAGSGGVDVGYAPEQDVAPGGSRTYRYYVPTDHIGSAAIGDLANGTSLKNGLYGVVVVAPASTVPGQPTIFRDPTTGALKDLGAQVLVRAPGQAQPNYRDFTVQLAEDDIAMGRDQMPYPTDADAGRTLLGYRAAPAGDGASAFVDPGAVPTLTAYAGDPMLVHVLMAPGSENSHVFSLGGLRWPQDRLIPGTNWMSAQGMGPWETFDLDVVGGAGGGQPGDYVYGDARRPFTAVGAWGLQHVLPADSCSVRRVDASSC</sequence>
<feature type="transmembrane region" description="Helical" evidence="3">
    <location>
        <begin position="53"/>
        <end position="74"/>
    </location>
</feature>
<name>A0A852RJ01_9ACTN</name>
<feature type="compositionally biased region" description="Pro residues" evidence="2">
    <location>
        <begin position="1183"/>
        <end position="1193"/>
    </location>
</feature>
<dbReference type="RefSeq" id="WP_179726855.1">
    <property type="nucleotide sequence ID" value="NZ_BAABEF010000001.1"/>
</dbReference>
<dbReference type="PROSITE" id="PS00079">
    <property type="entry name" value="MULTICOPPER_OXIDASE1"/>
    <property type="match status" value="1"/>
</dbReference>
<organism evidence="5 6">
    <name type="scientific">Nocardioides kongjuensis</name>
    <dbReference type="NCBI Taxonomy" id="349522"/>
    <lineage>
        <taxon>Bacteria</taxon>
        <taxon>Bacillati</taxon>
        <taxon>Actinomycetota</taxon>
        <taxon>Actinomycetes</taxon>
        <taxon>Propionibacteriales</taxon>
        <taxon>Nocardioidaceae</taxon>
        <taxon>Nocardioides</taxon>
    </lineage>
</organism>
<evidence type="ECO:0000313" key="6">
    <source>
        <dbReference type="Proteomes" id="UP000582231"/>
    </source>
</evidence>
<dbReference type="InterPro" id="IPR002355">
    <property type="entry name" value="Cu_oxidase_Cu_BS"/>
</dbReference>
<dbReference type="Proteomes" id="UP000582231">
    <property type="component" value="Unassembled WGS sequence"/>
</dbReference>
<feature type="transmembrane region" description="Helical" evidence="3">
    <location>
        <begin position="81"/>
        <end position="100"/>
    </location>
</feature>
<dbReference type="SUPFAM" id="SSF49503">
    <property type="entry name" value="Cupredoxins"/>
    <property type="match status" value="4"/>
</dbReference>
<feature type="compositionally biased region" description="Low complexity" evidence="2">
    <location>
        <begin position="1169"/>
        <end position="1182"/>
    </location>
</feature>